<comment type="caution">
    <text evidence="17">The sequence shown here is derived from an EMBL/GenBank/DDBJ whole genome shotgun (WGS) entry which is preliminary data.</text>
</comment>
<dbReference type="NCBIfam" id="TIGR01144">
    <property type="entry name" value="ATP_synt_b"/>
    <property type="match status" value="1"/>
</dbReference>
<dbReference type="AlphaFoldDB" id="A0A917TDA3"/>
<keyword evidence="18" id="KW-1185">Reference proteome</keyword>
<dbReference type="InterPro" id="IPR028987">
    <property type="entry name" value="ATP_synth_B-like_membr_sf"/>
</dbReference>
<evidence type="ECO:0000256" key="8">
    <source>
        <dbReference type="ARBA" id="ARBA00022989"/>
    </source>
</evidence>
<dbReference type="EMBL" id="BMNA01000019">
    <property type="protein sequence ID" value="GGM18018.1"/>
    <property type="molecule type" value="Genomic_DNA"/>
</dbReference>
<comment type="similarity">
    <text evidence="2 14 15">Belongs to the ATPase B chain family.</text>
</comment>
<keyword evidence="11 14" id="KW-0066">ATP synthesis</keyword>
<evidence type="ECO:0000313" key="17">
    <source>
        <dbReference type="EMBL" id="GGM18018.1"/>
    </source>
</evidence>
<keyword evidence="7 14" id="KW-0375">Hydrogen ion transport</keyword>
<comment type="function">
    <text evidence="12 14">F(1)F(0) ATP synthase produces ATP from ADP in the presence of a proton or sodium gradient. F-type ATPases consist of two structural domains, F(1) containing the extramembraneous catalytic core and F(0) containing the membrane proton channel, linked together by a central stalk and a peripheral stalk. During catalysis, ATP synthesis in the catalytic domain of F(1) is coupled via a rotary mechanism of the central stalk subunits to proton translocation.</text>
</comment>
<dbReference type="SUPFAM" id="SSF81573">
    <property type="entry name" value="F1F0 ATP synthase subunit B, membrane domain"/>
    <property type="match status" value="1"/>
</dbReference>
<keyword evidence="16" id="KW-0175">Coiled coil</keyword>
<evidence type="ECO:0000256" key="4">
    <source>
        <dbReference type="ARBA" id="ARBA00022475"/>
    </source>
</evidence>
<proteinExistence type="inferred from homology"/>
<evidence type="ECO:0000256" key="9">
    <source>
        <dbReference type="ARBA" id="ARBA00023065"/>
    </source>
</evidence>
<dbReference type="InterPro" id="IPR050059">
    <property type="entry name" value="ATP_synthase_B_chain"/>
</dbReference>
<evidence type="ECO:0000256" key="12">
    <source>
        <dbReference type="ARBA" id="ARBA00025198"/>
    </source>
</evidence>
<keyword evidence="10 14" id="KW-0472">Membrane</keyword>
<organism evidence="17 18">
    <name type="scientific">Nakamurella endophytica</name>
    <dbReference type="NCBI Taxonomy" id="1748367"/>
    <lineage>
        <taxon>Bacteria</taxon>
        <taxon>Bacillati</taxon>
        <taxon>Actinomycetota</taxon>
        <taxon>Actinomycetes</taxon>
        <taxon>Nakamurellales</taxon>
        <taxon>Nakamurellaceae</taxon>
        <taxon>Nakamurella</taxon>
    </lineage>
</organism>
<reference evidence="17" key="1">
    <citation type="journal article" date="2014" name="Int. J. Syst. Evol. Microbiol.">
        <title>Complete genome sequence of Corynebacterium casei LMG S-19264T (=DSM 44701T), isolated from a smear-ripened cheese.</title>
        <authorList>
            <consortium name="US DOE Joint Genome Institute (JGI-PGF)"/>
            <person name="Walter F."/>
            <person name="Albersmeier A."/>
            <person name="Kalinowski J."/>
            <person name="Ruckert C."/>
        </authorList>
    </citation>
    <scope>NUCLEOTIDE SEQUENCE</scope>
    <source>
        <strain evidence="17">CGMCC 4.7308</strain>
    </source>
</reference>
<comment type="function">
    <text evidence="14">Component of the F(0) channel, it forms part of the peripheral stalk, linking F(1) to F(0).</text>
</comment>
<evidence type="ECO:0000256" key="14">
    <source>
        <dbReference type="HAMAP-Rule" id="MF_01398"/>
    </source>
</evidence>
<evidence type="ECO:0000256" key="13">
    <source>
        <dbReference type="ARBA" id="ARBA00025830"/>
    </source>
</evidence>
<evidence type="ECO:0000256" key="3">
    <source>
        <dbReference type="ARBA" id="ARBA00022448"/>
    </source>
</evidence>
<dbReference type="CDD" id="cd06503">
    <property type="entry name" value="ATP-synt_Fo_b"/>
    <property type="match status" value="1"/>
</dbReference>
<dbReference type="InterPro" id="IPR005864">
    <property type="entry name" value="ATP_synth_F0_bsu_bac"/>
</dbReference>
<evidence type="ECO:0000256" key="6">
    <source>
        <dbReference type="ARBA" id="ARBA00022692"/>
    </source>
</evidence>
<keyword evidence="6 14" id="KW-0812">Transmembrane</keyword>
<evidence type="ECO:0000313" key="18">
    <source>
        <dbReference type="Proteomes" id="UP000655208"/>
    </source>
</evidence>
<evidence type="ECO:0000256" key="5">
    <source>
        <dbReference type="ARBA" id="ARBA00022547"/>
    </source>
</evidence>
<dbReference type="PANTHER" id="PTHR33445:SF1">
    <property type="entry name" value="ATP SYNTHASE SUBUNIT B"/>
    <property type="match status" value="1"/>
</dbReference>
<dbReference type="Proteomes" id="UP000655208">
    <property type="component" value="Unassembled WGS sequence"/>
</dbReference>
<dbReference type="GO" id="GO:0046961">
    <property type="term" value="F:proton-transporting ATPase activity, rotational mechanism"/>
    <property type="evidence" value="ECO:0007669"/>
    <property type="project" value="TreeGrafter"/>
</dbReference>
<dbReference type="Pfam" id="PF00430">
    <property type="entry name" value="ATP-synt_B"/>
    <property type="match status" value="1"/>
</dbReference>
<feature type="transmembrane region" description="Helical" evidence="14">
    <location>
        <begin position="30"/>
        <end position="49"/>
    </location>
</feature>
<dbReference type="InterPro" id="IPR002146">
    <property type="entry name" value="ATP_synth_b/b'su_bac/chlpt"/>
</dbReference>
<comment type="subcellular location">
    <subcellularLocation>
        <location evidence="1 14">Cell membrane</location>
        <topology evidence="1 14">Single-pass membrane protein</topology>
    </subcellularLocation>
</comment>
<dbReference type="PANTHER" id="PTHR33445">
    <property type="entry name" value="ATP SYNTHASE SUBUNIT B', CHLOROPLASTIC"/>
    <property type="match status" value="1"/>
</dbReference>
<keyword evidence="4 14" id="KW-1003">Cell membrane</keyword>
<dbReference type="NCBIfam" id="NF004412">
    <property type="entry name" value="PRK05759.1-3"/>
    <property type="match status" value="1"/>
</dbReference>
<evidence type="ECO:0000256" key="11">
    <source>
        <dbReference type="ARBA" id="ARBA00023310"/>
    </source>
</evidence>
<evidence type="ECO:0000256" key="10">
    <source>
        <dbReference type="ARBA" id="ARBA00023136"/>
    </source>
</evidence>
<name>A0A917TDA3_9ACTN</name>
<sequence>MTSTVLHAAAGTPLAAEGEINPIGLPWGEVLIGVIGFAVLLFVLGKFVWPQFEKAYAARTKAIEGGIADAEAAQREARDALEQYRAQLAGAREEAAKIREDARAQAQAIRDDMLTQAHAESERIAAAGRAQLDAQRAQIVAELRSDLGRVSVDLASRVVGESLEDEARQRRTVERFLADLER</sequence>
<keyword evidence="5 14" id="KW-0138">CF(0)</keyword>
<evidence type="ECO:0000256" key="2">
    <source>
        <dbReference type="ARBA" id="ARBA00005513"/>
    </source>
</evidence>
<evidence type="ECO:0000256" key="1">
    <source>
        <dbReference type="ARBA" id="ARBA00004162"/>
    </source>
</evidence>
<keyword evidence="3 14" id="KW-0813">Transport</keyword>
<accession>A0A917TDA3</accession>
<keyword evidence="9 14" id="KW-0406">Ion transport</keyword>
<keyword evidence="8 14" id="KW-1133">Transmembrane helix</keyword>
<comment type="subunit">
    <text evidence="13 14">F-type ATPases have 2 components, F(1) - the catalytic core - and F(0) - the membrane proton channel. F(1) has five subunits: alpha(3), beta(3), gamma(1), delta(1), epsilon(1). F(0) has three main subunits: a(1), b(2) and c(10-14). The alpha and beta chains form an alternating ring which encloses part of the gamma chain. F(1) is attached to F(0) by a central stalk formed by the gamma and epsilon chains, while a peripheral stalk is formed by the delta and b chains.</text>
</comment>
<dbReference type="GO" id="GO:0005886">
    <property type="term" value="C:plasma membrane"/>
    <property type="evidence" value="ECO:0007669"/>
    <property type="project" value="UniProtKB-SubCell"/>
</dbReference>
<dbReference type="GO" id="GO:0045259">
    <property type="term" value="C:proton-transporting ATP synthase complex"/>
    <property type="evidence" value="ECO:0007669"/>
    <property type="project" value="UniProtKB-KW"/>
</dbReference>
<reference evidence="17" key="2">
    <citation type="submission" date="2020-09" db="EMBL/GenBank/DDBJ databases">
        <authorList>
            <person name="Sun Q."/>
            <person name="Zhou Y."/>
        </authorList>
    </citation>
    <scope>NUCLEOTIDE SEQUENCE</scope>
    <source>
        <strain evidence="17">CGMCC 4.7308</strain>
    </source>
</reference>
<dbReference type="RefSeq" id="WP_188944881.1">
    <property type="nucleotide sequence ID" value="NZ_BMNA01000019.1"/>
</dbReference>
<evidence type="ECO:0000256" key="7">
    <source>
        <dbReference type="ARBA" id="ARBA00022781"/>
    </source>
</evidence>
<evidence type="ECO:0000256" key="15">
    <source>
        <dbReference type="RuleBase" id="RU003848"/>
    </source>
</evidence>
<dbReference type="GO" id="GO:0046933">
    <property type="term" value="F:proton-transporting ATP synthase activity, rotational mechanism"/>
    <property type="evidence" value="ECO:0007669"/>
    <property type="project" value="UniProtKB-UniRule"/>
</dbReference>
<dbReference type="Gene3D" id="1.20.5.620">
    <property type="entry name" value="F1F0 ATP synthase subunit B, membrane domain"/>
    <property type="match status" value="1"/>
</dbReference>
<gene>
    <name evidence="14 17" type="primary">atpF</name>
    <name evidence="17" type="ORF">GCM10011594_42620</name>
</gene>
<evidence type="ECO:0000256" key="16">
    <source>
        <dbReference type="SAM" id="Coils"/>
    </source>
</evidence>
<dbReference type="HAMAP" id="MF_01398">
    <property type="entry name" value="ATP_synth_b_bprime"/>
    <property type="match status" value="1"/>
</dbReference>
<protein>
    <recommendedName>
        <fullName evidence="14">ATP synthase subunit b</fullName>
    </recommendedName>
    <alternativeName>
        <fullName evidence="14">ATP synthase F(0) sector subunit b</fullName>
    </alternativeName>
    <alternativeName>
        <fullName evidence="14">ATPase subunit I</fullName>
    </alternativeName>
    <alternativeName>
        <fullName evidence="14">F-type ATPase subunit b</fullName>
        <shortName evidence="14">F-ATPase subunit b</shortName>
    </alternativeName>
</protein>
<feature type="coiled-coil region" evidence="16">
    <location>
        <begin position="67"/>
        <end position="112"/>
    </location>
</feature>